<name>A0ABT0S2Z2_9SPHN</name>
<dbReference type="EMBL" id="JAMGBE010000002">
    <property type="protein sequence ID" value="MCL6729966.1"/>
    <property type="molecule type" value="Genomic_DNA"/>
</dbReference>
<evidence type="ECO:0000256" key="2">
    <source>
        <dbReference type="SAM" id="SignalP"/>
    </source>
</evidence>
<dbReference type="Proteomes" id="UP001165342">
    <property type="component" value="Unassembled WGS sequence"/>
</dbReference>
<evidence type="ECO:0008006" key="5">
    <source>
        <dbReference type="Google" id="ProtNLM"/>
    </source>
</evidence>
<gene>
    <name evidence="3" type="ORF">LZ538_07840</name>
</gene>
<feature type="region of interest" description="Disordered" evidence="1">
    <location>
        <begin position="331"/>
        <end position="352"/>
    </location>
</feature>
<feature type="compositionally biased region" description="Gly residues" evidence="1">
    <location>
        <begin position="336"/>
        <end position="352"/>
    </location>
</feature>
<evidence type="ECO:0000256" key="1">
    <source>
        <dbReference type="SAM" id="MobiDB-lite"/>
    </source>
</evidence>
<feature type="chain" id="PRO_5046309889" description="Adhesin" evidence="2">
    <location>
        <begin position="24"/>
        <end position="352"/>
    </location>
</feature>
<comment type="caution">
    <text evidence="3">The sequence shown here is derived from an EMBL/GenBank/DDBJ whole genome shotgun (WGS) entry which is preliminary data.</text>
</comment>
<feature type="region of interest" description="Disordered" evidence="1">
    <location>
        <begin position="210"/>
        <end position="242"/>
    </location>
</feature>
<sequence length="352" mass="35364">MRKCLLLAGVATALAIAPTAASASETGRGEITFSNNVDTSIYDHFYRLDATGIFGGVLVYGVVNPDSAAVAVTDAKQIMSDSDVAFREENELNGENGYVDPIFGPGWSEAGQDPNDNLTDGVFQGQIRAGFFAPIINNATTGDIDADGNVGVNVAAGQYNQQQNSANIAVSASAADASDDGDDPSLLPDGDGDGGWASAYTTGYQSLTGTSYGGLNEDTLPEDDEEAGGGGNNFRDRNTATTGEVAGDGNIGVNVAAGAFNQQQNLMTLAVASNAVLAQSNAALWQTSSCNYAEIQDEINNATSGAITGAGNIGVNVAAGVGNQQQNSLTAAVSGDFGGGSGGGTGGGSDPS</sequence>
<dbReference type="RefSeq" id="WP_249831429.1">
    <property type="nucleotide sequence ID" value="NZ_JAMGBE010000002.1"/>
</dbReference>
<feature type="signal peptide" evidence="2">
    <location>
        <begin position="1"/>
        <end position="23"/>
    </location>
</feature>
<reference evidence="3" key="1">
    <citation type="submission" date="2022-05" db="EMBL/GenBank/DDBJ databases">
        <authorList>
            <person name="Jo J.-H."/>
            <person name="Im W.-T."/>
        </authorList>
    </citation>
    <scope>NUCLEOTIDE SEQUENCE</scope>
    <source>
        <strain evidence="3">SE220</strain>
    </source>
</reference>
<evidence type="ECO:0000313" key="4">
    <source>
        <dbReference type="Proteomes" id="UP001165342"/>
    </source>
</evidence>
<protein>
    <recommendedName>
        <fullName evidence="5">Adhesin</fullName>
    </recommendedName>
</protein>
<proteinExistence type="predicted"/>
<keyword evidence="2" id="KW-0732">Signal</keyword>
<evidence type="ECO:0000313" key="3">
    <source>
        <dbReference type="EMBL" id="MCL6729966.1"/>
    </source>
</evidence>
<organism evidence="3 4">
    <name type="scientific">Sphingomonas hankyongi</name>
    <dbReference type="NCBI Taxonomy" id="2908209"/>
    <lineage>
        <taxon>Bacteria</taxon>
        <taxon>Pseudomonadati</taxon>
        <taxon>Pseudomonadota</taxon>
        <taxon>Alphaproteobacteria</taxon>
        <taxon>Sphingomonadales</taxon>
        <taxon>Sphingomonadaceae</taxon>
        <taxon>Sphingomonas</taxon>
    </lineage>
</organism>
<keyword evidence="4" id="KW-1185">Reference proteome</keyword>
<feature type="region of interest" description="Disordered" evidence="1">
    <location>
        <begin position="170"/>
        <end position="198"/>
    </location>
</feature>
<accession>A0ABT0S2Z2</accession>